<comment type="caution">
    <text evidence="19">The sequence shown here is derived from an EMBL/GenBank/DDBJ whole genome shotgun (WGS) entry which is preliminary data.</text>
</comment>
<dbReference type="PANTHER" id="PTHR11070:SF23">
    <property type="entry name" value="RECBCD ENZYME SUBUNIT RECB"/>
    <property type="match status" value="1"/>
</dbReference>
<evidence type="ECO:0000256" key="8">
    <source>
        <dbReference type="ARBA" id="ARBA00022840"/>
    </source>
</evidence>
<feature type="binding site" evidence="15">
    <location>
        <position position="1162"/>
    </location>
    <ligand>
        <name>Mg(2+)</name>
        <dbReference type="ChEBI" id="CHEBI:18420"/>
    </ligand>
</feature>
<reference evidence="19 20" key="1">
    <citation type="submission" date="2019-03" db="EMBL/GenBank/DDBJ databases">
        <title>Genomic Encyclopedia of Type Strains, Phase IV (KMG-IV): sequencing the most valuable type-strain genomes for metagenomic binning, comparative biology and taxonomic classification.</title>
        <authorList>
            <person name="Goeker M."/>
        </authorList>
    </citation>
    <scope>NUCLEOTIDE SEQUENCE [LARGE SCALE GENOMIC DNA]</scope>
    <source>
        <strain evidence="19 20">DSM 1837</strain>
    </source>
</reference>
<keyword evidence="1 15" id="KW-0540">Nuclease</keyword>
<comment type="catalytic activity">
    <reaction evidence="15">
        <text>Exonucleolytic cleavage (in the presence of ATP) in either 5'- to 3'- or 3'- to 5'-direction to yield 5'-phosphooligonucleotides.</text>
        <dbReference type="EC" id="3.1.11.5"/>
    </reaction>
</comment>
<dbReference type="GO" id="GO:0009338">
    <property type="term" value="C:exodeoxyribonuclease V complex"/>
    <property type="evidence" value="ECO:0007669"/>
    <property type="project" value="TreeGrafter"/>
</dbReference>
<feature type="binding site" evidence="15">
    <location>
        <position position="1049"/>
    </location>
    <ligand>
        <name>Mg(2+)</name>
        <dbReference type="ChEBI" id="CHEBI:18420"/>
    </ligand>
</feature>
<gene>
    <name evidence="15" type="primary">recB</name>
    <name evidence="19" type="ORF">EV674_1085</name>
</gene>
<evidence type="ECO:0000256" key="2">
    <source>
        <dbReference type="ARBA" id="ARBA00022723"/>
    </source>
</evidence>
<protein>
    <recommendedName>
        <fullName evidence="15">RecBCD enzyme subunit RecB</fullName>
        <ecNumber evidence="15">3.1.11.5</ecNumber>
        <ecNumber evidence="15">5.6.2.4</ecNumber>
    </recommendedName>
    <alternativeName>
        <fullName evidence="15">DNA 3'-5' helicase subunit RecB</fullName>
    </alternativeName>
    <alternativeName>
        <fullName evidence="15">Exonuclease V subunit RecB</fullName>
        <shortName evidence="15">ExoV subunit RecB</shortName>
    </alternativeName>
    <alternativeName>
        <fullName evidence="15">Helicase/nuclease RecBCD subunit RecB</fullName>
    </alternativeName>
</protein>
<feature type="region of interest" description="DNA-binding and helicase activity, interacts with RecC" evidence="15">
    <location>
        <begin position="1"/>
        <end position="927"/>
    </location>
</feature>
<dbReference type="HAMAP" id="MF_01485">
    <property type="entry name" value="RecB"/>
    <property type="match status" value="1"/>
</dbReference>
<dbReference type="EC" id="3.1.11.5" evidence="15"/>
<keyword evidence="8 15" id="KW-0067">ATP-binding</keyword>
<comment type="catalytic activity">
    <reaction evidence="13 15">
        <text>Couples ATP hydrolysis with the unwinding of duplex DNA by translocating in the 3'-5' direction.</text>
        <dbReference type="EC" id="5.6.2.4"/>
    </reaction>
</comment>
<comment type="domain">
    <text evidence="15">The N-terminal DNA-binding domain is a ssDNA-dependent ATPase and has ATP-dependent 3'-5' helicase function. This domain interacts with RecC.</text>
</comment>
<evidence type="ECO:0000256" key="11">
    <source>
        <dbReference type="ARBA" id="ARBA00023204"/>
    </source>
</evidence>
<dbReference type="GO" id="GO:0003677">
    <property type="term" value="F:DNA binding"/>
    <property type="evidence" value="ECO:0007669"/>
    <property type="project" value="UniProtKB-UniRule"/>
</dbReference>
<dbReference type="NCBIfam" id="TIGR00609">
    <property type="entry name" value="recB"/>
    <property type="match status" value="1"/>
</dbReference>
<evidence type="ECO:0000256" key="16">
    <source>
        <dbReference type="PROSITE-ProRule" id="PRU00560"/>
    </source>
</evidence>
<dbReference type="Gene3D" id="1.10.3170.10">
    <property type="entry name" value="Recbcd, chain B, domain 2"/>
    <property type="match status" value="1"/>
</dbReference>
<dbReference type="InterPro" id="IPR000212">
    <property type="entry name" value="DNA_helicase_UvrD/REP"/>
</dbReference>
<dbReference type="GO" id="GO:0043138">
    <property type="term" value="F:3'-5' DNA helicase activity"/>
    <property type="evidence" value="ECO:0007669"/>
    <property type="project" value="UniProtKB-UniRule"/>
</dbReference>
<keyword evidence="11 15" id="KW-0234">DNA repair</keyword>
<evidence type="ECO:0000259" key="18">
    <source>
        <dbReference type="PROSITE" id="PS51217"/>
    </source>
</evidence>
<dbReference type="AlphaFoldDB" id="A0A4R2NC25"/>
<dbReference type="GO" id="GO:0000724">
    <property type="term" value="P:double-strand break repair via homologous recombination"/>
    <property type="evidence" value="ECO:0007669"/>
    <property type="project" value="UniProtKB-UniRule"/>
</dbReference>
<name>A0A4R2NC25_9BURK</name>
<feature type="region of interest" description="Nuclease activity, interacts with RecD and RecA" evidence="15">
    <location>
        <begin position="956"/>
        <end position="1274"/>
    </location>
</feature>
<dbReference type="InterPro" id="IPR014017">
    <property type="entry name" value="DNA_helicase_UvrD-like_C"/>
</dbReference>
<dbReference type="Pfam" id="PF12705">
    <property type="entry name" value="PDDEXK_1"/>
    <property type="match status" value="1"/>
</dbReference>
<dbReference type="GO" id="GO:0000287">
    <property type="term" value="F:magnesium ion binding"/>
    <property type="evidence" value="ECO:0007669"/>
    <property type="project" value="UniProtKB-UniRule"/>
</dbReference>
<evidence type="ECO:0000256" key="14">
    <source>
        <dbReference type="ARBA" id="ARBA00048988"/>
    </source>
</evidence>
<feature type="binding site" evidence="16">
    <location>
        <begin position="32"/>
        <end position="39"/>
    </location>
    <ligand>
        <name>ATP</name>
        <dbReference type="ChEBI" id="CHEBI:30616"/>
    </ligand>
</feature>
<keyword evidence="4 15" id="KW-0227">DNA damage</keyword>
<evidence type="ECO:0000256" key="15">
    <source>
        <dbReference type="HAMAP-Rule" id="MF_01485"/>
    </source>
</evidence>
<keyword evidence="20" id="KW-1185">Reference proteome</keyword>
<dbReference type="GO" id="GO:0005524">
    <property type="term" value="F:ATP binding"/>
    <property type="evidence" value="ECO:0007669"/>
    <property type="project" value="UniProtKB-UniRule"/>
</dbReference>
<dbReference type="EC" id="5.6.2.4" evidence="15"/>
<comment type="similarity">
    <text evidence="15">Belongs to the helicase family. UvrD subfamily.</text>
</comment>
<dbReference type="EMBL" id="SLXH01000008">
    <property type="protein sequence ID" value="TCP18640.1"/>
    <property type="molecule type" value="Genomic_DNA"/>
</dbReference>
<dbReference type="InterPro" id="IPR014016">
    <property type="entry name" value="UvrD-like_ATP-bd"/>
</dbReference>
<feature type="active site" description="For nuclease activity" evidence="15">
    <location>
        <position position="1175"/>
    </location>
</feature>
<keyword evidence="9 15" id="KW-0460">Magnesium</keyword>
<keyword evidence="5 15" id="KW-0378">Hydrolase</keyword>
<dbReference type="InterPro" id="IPR004586">
    <property type="entry name" value="RecB"/>
</dbReference>
<keyword evidence="10 15" id="KW-0238">DNA-binding</keyword>
<feature type="domain" description="UvrD-like helicase ATP-binding" evidence="17">
    <location>
        <begin position="11"/>
        <end position="491"/>
    </location>
</feature>
<evidence type="ECO:0000256" key="12">
    <source>
        <dbReference type="ARBA" id="ARBA00023235"/>
    </source>
</evidence>
<dbReference type="Gene3D" id="1.10.486.10">
    <property type="entry name" value="PCRA, domain 4"/>
    <property type="match status" value="1"/>
</dbReference>
<dbReference type="InterPro" id="IPR038726">
    <property type="entry name" value="PDDEXK_AddAB-type"/>
</dbReference>
<keyword evidence="3 15" id="KW-0547">Nucleotide-binding</keyword>
<keyword evidence="2 15" id="KW-0479">Metal-binding</keyword>
<dbReference type="SUPFAM" id="SSF52540">
    <property type="entry name" value="P-loop containing nucleoside triphosphate hydrolases"/>
    <property type="match status" value="1"/>
</dbReference>
<keyword evidence="6 15" id="KW-0347">Helicase</keyword>
<proteinExistence type="inferred from homology"/>
<dbReference type="Pfam" id="PF13361">
    <property type="entry name" value="UvrD_C"/>
    <property type="match status" value="1"/>
</dbReference>
<evidence type="ECO:0000256" key="4">
    <source>
        <dbReference type="ARBA" id="ARBA00022763"/>
    </source>
</evidence>
<evidence type="ECO:0000313" key="19">
    <source>
        <dbReference type="EMBL" id="TCP18640.1"/>
    </source>
</evidence>
<comment type="function">
    <text evidence="15">A helicase/nuclease that prepares dsDNA breaks (DSB) for recombinational DNA repair. Binds to DSBs and unwinds DNA via a highly rapid and processive ATP-dependent bidirectional helicase activity. Unwinds dsDNA until it encounters a Chi (crossover hotspot instigator) sequence from the 3' direction. Cuts ssDNA a few nucleotides 3' to the Chi site. The properties and activities of the enzyme are changed at Chi. The Chi-altered holoenzyme produces a long 3'-ssDNA overhang and facilitates RecA-binding to the ssDNA for homologous DNA recombination and repair. Holoenzyme degrades any linearized DNA that is unable to undergo homologous recombination. In the holoenzyme this subunit contributes ATPase, 3'-5' helicase, exonuclease activity and loads RecA onto ssDNA.</text>
</comment>
<comment type="miscellaneous">
    <text evidence="15">In the RecBCD complex, RecB has a slow 3'-5' helicase, an exonuclease activity and loads RecA onto ssDNA, RecD has a fast 5'-3' helicase activity, while RecC stimulates the ATPase and processivity of the RecB helicase and contributes to recognition of the Chi site.</text>
</comment>
<dbReference type="GO" id="GO:0008854">
    <property type="term" value="F:exodeoxyribonuclease V activity"/>
    <property type="evidence" value="ECO:0007669"/>
    <property type="project" value="UniProtKB-EC"/>
</dbReference>
<dbReference type="GO" id="GO:0016887">
    <property type="term" value="F:ATP hydrolysis activity"/>
    <property type="evidence" value="ECO:0007669"/>
    <property type="project" value="RHEA"/>
</dbReference>
<dbReference type="InterPro" id="IPR011335">
    <property type="entry name" value="Restrct_endonuc-II-like"/>
</dbReference>
<evidence type="ECO:0000313" key="20">
    <source>
        <dbReference type="Proteomes" id="UP000295182"/>
    </source>
</evidence>
<evidence type="ECO:0000256" key="3">
    <source>
        <dbReference type="ARBA" id="ARBA00022741"/>
    </source>
</evidence>
<accession>A0A4R2NC25</accession>
<evidence type="ECO:0000256" key="9">
    <source>
        <dbReference type="ARBA" id="ARBA00022842"/>
    </source>
</evidence>
<comment type="domain">
    <text evidence="15">The C-terminal domain has nuclease activity and interacts with RecD. It interacts with RecA, facilitating its loading onto ssDNA.</text>
</comment>
<dbReference type="Proteomes" id="UP000295182">
    <property type="component" value="Unassembled WGS sequence"/>
</dbReference>
<evidence type="ECO:0000256" key="7">
    <source>
        <dbReference type="ARBA" id="ARBA00022839"/>
    </source>
</evidence>
<dbReference type="PANTHER" id="PTHR11070">
    <property type="entry name" value="UVRD / RECB / PCRA DNA HELICASE FAMILY MEMBER"/>
    <property type="match status" value="1"/>
</dbReference>
<evidence type="ECO:0000256" key="1">
    <source>
        <dbReference type="ARBA" id="ARBA00022722"/>
    </source>
</evidence>
<dbReference type="CDD" id="cd22352">
    <property type="entry name" value="RecB_C-like"/>
    <property type="match status" value="1"/>
</dbReference>
<dbReference type="Gene3D" id="3.40.50.300">
    <property type="entry name" value="P-loop containing nucleotide triphosphate hydrolases"/>
    <property type="match status" value="2"/>
</dbReference>
<dbReference type="PROSITE" id="PS51198">
    <property type="entry name" value="UVRD_HELICASE_ATP_BIND"/>
    <property type="match status" value="1"/>
</dbReference>
<evidence type="ECO:0000256" key="6">
    <source>
        <dbReference type="ARBA" id="ARBA00022806"/>
    </source>
</evidence>
<evidence type="ECO:0000256" key="10">
    <source>
        <dbReference type="ARBA" id="ARBA00023125"/>
    </source>
</evidence>
<dbReference type="Gene3D" id="3.90.320.10">
    <property type="match status" value="1"/>
</dbReference>
<dbReference type="InterPro" id="IPR011604">
    <property type="entry name" value="PDDEXK-like_dom_sf"/>
</dbReference>
<comment type="subunit">
    <text evidence="15">Heterotrimer of RecB, RecC and RecD. All subunits contribute to DNA-binding. Interacts with RecA.</text>
</comment>
<keyword evidence="7 15" id="KW-0269">Exonuclease</keyword>
<organism evidence="19 20">
    <name type="scientific">Simplicispira metamorpha</name>
    <dbReference type="NCBI Taxonomy" id="80881"/>
    <lineage>
        <taxon>Bacteria</taxon>
        <taxon>Pseudomonadati</taxon>
        <taxon>Pseudomonadota</taxon>
        <taxon>Betaproteobacteria</taxon>
        <taxon>Burkholderiales</taxon>
        <taxon>Comamonadaceae</taxon>
        <taxon>Simplicispira</taxon>
    </lineage>
</organism>
<dbReference type="Pfam" id="PF00580">
    <property type="entry name" value="UvrD-helicase"/>
    <property type="match status" value="1"/>
</dbReference>
<evidence type="ECO:0000256" key="13">
    <source>
        <dbReference type="ARBA" id="ARBA00034617"/>
    </source>
</evidence>
<evidence type="ECO:0000256" key="5">
    <source>
        <dbReference type="ARBA" id="ARBA00022801"/>
    </source>
</evidence>
<dbReference type="GO" id="GO:0005829">
    <property type="term" value="C:cytosol"/>
    <property type="evidence" value="ECO:0007669"/>
    <property type="project" value="TreeGrafter"/>
</dbReference>
<dbReference type="SUPFAM" id="SSF52980">
    <property type="entry name" value="Restriction endonuclease-like"/>
    <property type="match status" value="1"/>
</dbReference>
<comment type="catalytic activity">
    <reaction evidence="14 15">
        <text>ATP + H2O = ADP + phosphate + H(+)</text>
        <dbReference type="Rhea" id="RHEA:13065"/>
        <dbReference type="ChEBI" id="CHEBI:15377"/>
        <dbReference type="ChEBI" id="CHEBI:15378"/>
        <dbReference type="ChEBI" id="CHEBI:30616"/>
        <dbReference type="ChEBI" id="CHEBI:43474"/>
        <dbReference type="ChEBI" id="CHEBI:456216"/>
        <dbReference type="EC" id="5.6.2.4"/>
    </reaction>
</comment>
<dbReference type="InterPro" id="IPR027417">
    <property type="entry name" value="P-loop_NTPase"/>
</dbReference>
<dbReference type="PROSITE" id="PS51217">
    <property type="entry name" value="UVRD_HELICASE_CTER"/>
    <property type="match status" value="1"/>
</dbReference>
<evidence type="ECO:0000259" key="17">
    <source>
        <dbReference type="PROSITE" id="PS51198"/>
    </source>
</evidence>
<feature type="domain" description="UvrD-like helicase C-terminal" evidence="18">
    <location>
        <begin position="521"/>
        <end position="798"/>
    </location>
</feature>
<sequence length="1274" mass="140188">MPERTPLTTEPTMPETLHPRSFPLWGSRLIEASAGTGKTWTIAALYVRLVLGHGAPETRFARPLMPPDILVMTFTRAATRELSDRIRARLLEATRCFRGEAVPHEADHYLQHLLADYADPAARQQAAWRLAMAAEGMDDASIHTIDAWCQRMLREHAFDSASLFEEELVADEEALLAQAVQDYWRQQCYGLSADSLAQVLGVWRSVDALLNDVKALRGKVPQGEGAALSVVEAMAQAHSEHQRQLDVLRSDWSRRVVAMRGFVNAQTPPAAHGWAAGFPMANLNRWLDTLQNWTEGKDKDGEKPTPVVLDLGKGWQRLTLAGLAAMRQAGAGPIPFTQDEQEAFNAFATLQIALQNLPQPSATARRHAAASVAQRLRQLKQQQGTFGFADMLERLDAALHSASGERLRDRIAAQYPVALIDEFQDTAPLQYRIFDQIYRTPDNDPERALLLIGDPKQSIYGFRGADIYSYLQARRATAGRHYALSVNYRSTHALVQAVNHSFLQAEARPPQQGQPGGAFQFAASDGSNPLPFVEVAAHGRQEQWVGAGAAMPAITLVHDLEMQSAGHTRYAFAQRCAEQIVVWLNDPTNGFQEEGKPLERLRPQDIAILVRTGTEAAAMRRALQKRNVASVYLSDKDSVFQSDEARDLVHWLRAVAAPQDATLVRAALALASVGLALDVLARLATQDDWFDEQADTLRALRQVWASQGVLAMLRQTIHRFGLAARWLQRDGGERSLTNYLHLAELLQHASADLEGEQALIRWLMNQIAENAEQSDEQVVRLESDADLIKIVTIHKSKGLEYPVVCLPFASSFRGFDKRYVTSALLPTAGGERELVLDMNDEAQTRYEQERLRDDLRLLYVAMTRPRHALWLGFAAVKVGNGKACQTHHSAIGYLLGGAAPREAADWLVPLQALASAGTGIVLHSAAAHTSVTRLAPRGHPAALQEVPDYRADFDRHWGIASYSRLTRDLKSPPQTLAQSSLATPPPAWPAHALSPLHVLRPADDEALPDGEAGEGTTPALPAATAGAGHAATPIWHHFQRGPLTGNWLHQQLDWLADQGFALRGNERLQQRLQARCEQGGYQESAPALVAWLTDVAHAPLPGLGVALADLPTARSEMEFWLPARQIDTAAIDTLCRDYLLQGAERPRLQTSTLHGMLMGFIDLVFEHEGRYWVLDYKSNALGADDSAYDGHGLRAAMATHRYDVQAAVYVLALHRLLQARLGSAYDPETQLGGAVYFFLRGLHGPAGGVYTLTLPTQALGALDAMLEPSPEPIA</sequence>
<comment type="cofactor">
    <cofactor evidence="15">
        <name>Mg(2+)</name>
        <dbReference type="ChEBI" id="CHEBI:18420"/>
    </cofactor>
    <text evidence="15">Binds 1 Mg(2+) ion per subunit.</text>
</comment>
<feature type="binding site" evidence="15">
    <location>
        <position position="1175"/>
    </location>
    <ligand>
        <name>Mg(2+)</name>
        <dbReference type="ChEBI" id="CHEBI:18420"/>
    </ligand>
</feature>
<keyword evidence="12 15" id="KW-0413">Isomerase</keyword>